<dbReference type="Proteomes" id="UP001597180">
    <property type="component" value="Unassembled WGS sequence"/>
</dbReference>
<evidence type="ECO:0000313" key="4">
    <source>
        <dbReference type="EMBL" id="MFD1222465.1"/>
    </source>
</evidence>
<feature type="domain" description="VTT" evidence="3">
    <location>
        <begin position="31"/>
        <end position="156"/>
    </location>
</feature>
<dbReference type="PANTHER" id="PTHR42709:SF9">
    <property type="entry name" value="ALKALINE PHOSPHATASE LIKE PROTEIN"/>
    <property type="match status" value="1"/>
</dbReference>
<gene>
    <name evidence="4" type="ORF">ACFQ4B_20315</name>
</gene>
<feature type="transmembrane region" description="Helical" evidence="2">
    <location>
        <begin position="105"/>
        <end position="127"/>
    </location>
</feature>
<organism evidence="4 5">
    <name type="scientific">Paenibacillus vulneris</name>
    <dbReference type="NCBI Taxonomy" id="1133364"/>
    <lineage>
        <taxon>Bacteria</taxon>
        <taxon>Bacillati</taxon>
        <taxon>Bacillota</taxon>
        <taxon>Bacilli</taxon>
        <taxon>Bacillales</taxon>
        <taxon>Paenibacillaceae</taxon>
        <taxon>Paenibacillus</taxon>
    </lineage>
</organism>
<comment type="caution">
    <text evidence="4">The sequence shown here is derived from an EMBL/GenBank/DDBJ whole genome shotgun (WGS) entry which is preliminary data.</text>
</comment>
<dbReference type="InterPro" id="IPR051311">
    <property type="entry name" value="DedA_domain"/>
</dbReference>
<evidence type="ECO:0000256" key="2">
    <source>
        <dbReference type="SAM" id="Phobius"/>
    </source>
</evidence>
<evidence type="ECO:0000256" key="1">
    <source>
        <dbReference type="ARBA" id="ARBA00010792"/>
    </source>
</evidence>
<keyword evidence="5" id="KW-1185">Reference proteome</keyword>
<keyword evidence="2" id="KW-0472">Membrane</keyword>
<dbReference type="PANTHER" id="PTHR42709">
    <property type="entry name" value="ALKALINE PHOSPHATASE LIKE PROTEIN"/>
    <property type="match status" value="1"/>
</dbReference>
<feature type="transmembrane region" description="Helical" evidence="2">
    <location>
        <begin position="172"/>
        <end position="194"/>
    </location>
</feature>
<comment type="similarity">
    <text evidence="1">Belongs to the DedA family.</text>
</comment>
<dbReference type="RefSeq" id="WP_079909425.1">
    <property type="nucleotide sequence ID" value="NZ_BAABJG010000015.1"/>
</dbReference>
<feature type="transmembrane region" description="Helical" evidence="2">
    <location>
        <begin position="139"/>
        <end position="160"/>
    </location>
</feature>
<accession>A0ABW3USH2</accession>
<protein>
    <submittedName>
        <fullName evidence="4">DedA family protein</fullName>
    </submittedName>
</protein>
<name>A0ABW3USH2_9BACL</name>
<feature type="transmembrane region" description="Helical" evidence="2">
    <location>
        <begin position="51"/>
        <end position="73"/>
    </location>
</feature>
<dbReference type="InterPro" id="IPR032816">
    <property type="entry name" value="VTT_dom"/>
</dbReference>
<dbReference type="Pfam" id="PF09335">
    <property type="entry name" value="VTT_dom"/>
    <property type="match status" value="1"/>
</dbReference>
<evidence type="ECO:0000259" key="3">
    <source>
        <dbReference type="Pfam" id="PF09335"/>
    </source>
</evidence>
<sequence length="200" mass="22427">MMHGHLTWFLSRFGYVGIFLALAFGVIGLPIPDELLLTYVGYNVAQGTMKLSLAMISALSGSIAGISISYLIGAKLGYPVIQRFAAKLHVNLEHIEKSRSMFVKYGSILLIIGYFIPGVRHFIAITAGLSHMNYKKFAFFSYTGALIWTTVFIMTGNGLGAKWYLIIRYFRLYKAFLPPAISLLIILTLLVLYFRKPKKD</sequence>
<proteinExistence type="inferred from homology"/>
<evidence type="ECO:0000313" key="5">
    <source>
        <dbReference type="Proteomes" id="UP001597180"/>
    </source>
</evidence>
<feature type="transmembrane region" description="Helical" evidence="2">
    <location>
        <begin position="12"/>
        <end position="31"/>
    </location>
</feature>
<reference evidence="5" key="1">
    <citation type="journal article" date="2019" name="Int. J. Syst. Evol. Microbiol.">
        <title>The Global Catalogue of Microorganisms (GCM) 10K type strain sequencing project: providing services to taxonomists for standard genome sequencing and annotation.</title>
        <authorList>
            <consortium name="The Broad Institute Genomics Platform"/>
            <consortium name="The Broad Institute Genome Sequencing Center for Infectious Disease"/>
            <person name="Wu L."/>
            <person name="Ma J."/>
        </authorList>
    </citation>
    <scope>NUCLEOTIDE SEQUENCE [LARGE SCALE GENOMIC DNA]</scope>
    <source>
        <strain evidence="5">CCUG 53270</strain>
    </source>
</reference>
<keyword evidence="2" id="KW-1133">Transmembrane helix</keyword>
<keyword evidence="2" id="KW-0812">Transmembrane</keyword>
<dbReference type="EMBL" id="JBHTLU010000031">
    <property type="protein sequence ID" value="MFD1222465.1"/>
    <property type="molecule type" value="Genomic_DNA"/>
</dbReference>